<dbReference type="GO" id="GO:0006351">
    <property type="term" value="P:DNA-templated transcription"/>
    <property type="evidence" value="ECO:0007669"/>
    <property type="project" value="InterPro"/>
</dbReference>
<accession>A0A1L9NQD6</accession>
<reference evidence="7" key="1">
    <citation type="journal article" date="2017" name="Genome Biol.">
        <title>Comparative genomics reveals high biological diversity and specific adaptations in the industrially and medically important fungal genus Aspergillus.</title>
        <authorList>
            <person name="de Vries R.P."/>
            <person name="Riley R."/>
            <person name="Wiebenga A."/>
            <person name="Aguilar-Osorio G."/>
            <person name="Amillis S."/>
            <person name="Uchima C.A."/>
            <person name="Anderluh G."/>
            <person name="Asadollahi M."/>
            <person name="Askin M."/>
            <person name="Barry K."/>
            <person name="Battaglia E."/>
            <person name="Bayram O."/>
            <person name="Benocci T."/>
            <person name="Braus-Stromeyer S.A."/>
            <person name="Caldana C."/>
            <person name="Canovas D."/>
            <person name="Cerqueira G.C."/>
            <person name="Chen F."/>
            <person name="Chen W."/>
            <person name="Choi C."/>
            <person name="Clum A."/>
            <person name="Dos Santos R.A."/>
            <person name="Damasio A.R."/>
            <person name="Diallinas G."/>
            <person name="Emri T."/>
            <person name="Fekete E."/>
            <person name="Flipphi M."/>
            <person name="Freyberg S."/>
            <person name="Gallo A."/>
            <person name="Gournas C."/>
            <person name="Habgood R."/>
            <person name="Hainaut M."/>
            <person name="Harispe M.L."/>
            <person name="Henrissat B."/>
            <person name="Hilden K.S."/>
            <person name="Hope R."/>
            <person name="Hossain A."/>
            <person name="Karabika E."/>
            <person name="Karaffa L."/>
            <person name="Karanyi Z."/>
            <person name="Krasevec N."/>
            <person name="Kuo A."/>
            <person name="Kusch H."/>
            <person name="LaButti K."/>
            <person name="Lagendijk E.L."/>
            <person name="Lapidus A."/>
            <person name="Levasseur A."/>
            <person name="Lindquist E."/>
            <person name="Lipzen A."/>
            <person name="Logrieco A.F."/>
            <person name="MacCabe A."/>
            <person name="Maekelae M.R."/>
            <person name="Malavazi I."/>
            <person name="Melin P."/>
            <person name="Meyer V."/>
            <person name="Mielnichuk N."/>
            <person name="Miskei M."/>
            <person name="Molnar A.P."/>
            <person name="Mule G."/>
            <person name="Ngan C.Y."/>
            <person name="Orejas M."/>
            <person name="Orosz E."/>
            <person name="Ouedraogo J.P."/>
            <person name="Overkamp K.M."/>
            <person name="Park H.-S."/>
            <person name="Perrone G."/>
            <person name="Piumi F."/>
            <person name="Punt P.J."/>
            <person name="Ram A.F."/>
            <person name="Ramon A."/>
            <person name="Rauscher S."/>
            <person name="Record E."/>
            <person name="Riano-Pachon D.M."/>
            <person name="Robert V."/>
            <person name="Roehrig J."/>
            <person name="Ruller R."/>
            <person name="Salamov A."/>
            <person name="Salih N.S."/>
            <person name="Samson R.A."/>
            <person name="Sandor E."/>
            <person name="Sanguinetti M."/>
            <person name="Schuetze T."/>
            <person name="Sepcic K."/>
            <person name="Shelest E."/>
            <person name="Sherlock G."/>
            <person name="Sophianopoulou V."/>
            <person name="Squina F.M."/>
            <person name="Sun H."/>
            <person name="Susca A."/>
            <person name="Todd R.B."/>
            <person name="Tsang A."/>
            <person name="Unkles S.E."/>
            <person name="van de Wiele N."/>
            <person name="van Rossen-Uffink D."/>
            <person name="Oliveira J.V."/>
            <person name="Vesth T.C."/>
            <person name="Visser J."/>
            <person name="Yu J.-H."/>
            <person name="Zhou M."/>
            <person name="Andersen M.R."/>
            <person name="Archer D.B."/>
            <person name="Baker S.E."/>
            <person name="Benoit I."/>
            <person name="Brakhage A.A."/>
            <person name="Braus G.H."/>
            <person name="Fischer R."/>
            <person name="Frisvad J.C."/>
            <person name="Goldman G.H."/>
            <person name="Houbraken J."/>
            <person name="Oakley B."/>
            <person name="Pocsi I."/>
            <person name="Scazzocchio C."/>
            <person name="Seiboth B."/>
            <person name="vanKuyk P.A."/>
            <person name="Wortman J."/>
            <person name="Dyer P.S."/>
            <person name="Grigoriev I.V."/>
        </authorList>
    </citation>
    <scope>NUCLEOTIDE SEQUENCE [LARGE SCALE GENOMIC DNA]</scope>
    <source>
        <strain evidence="7">CBS 134.48</strain>
    </source>
</reference>
<dbReference type="OrthoDB" id="4451586at2759"/>
<dbReference type="GO" id="GO:0008270">
    <property type="term" value="F:zinc ion binding"/>
    <property type="evidence" value="ECO:0007669"/>
    <property type="project" value="InterPro"/>
</dbReference>
<evidence type="ECO:0000313" key="7">
    <source>
        <dbReference type="Proteomes" id="UP000184304"/>
    </source>
</evidence>
<dbReference type="Pfam" id="PF04082">
    <property type="entry name" value="Fungal_trans"/>
    <property type="match status" value="1"/>
</dbReference>
<dbReference type="Proteomes" id="UP000184304">
    <property type="component" value="Unassembled WGS sequence"/>
</dbReference>
<keyword evidence="3" id="KW-0539">Nucleus</keyword>
<sequence length="515" mass="58397">MIHHIRGPAYKCHRTNSTQRNKHQRTAGFAPISSPLNLDPTPAFPIGIGFKMLQSLSCREFQACAFTSIAFKDREELQSSGALLLPSEDLRGLLLQSYLRWVHPLVPVLEIPNLFQRLLESDDRQFPHPLLYQAVLYAGSSYVDPLELQAAGHPSRDTIGRVIRERARMLYNLSVERNPIVMTQALILLSIRENLSEASLSESRYWIRHALSVAIGAGLLDPTDEPVNQNTEYLCTISSSLRERLVWSLYTADLTISLALDAPFQIKRPPSLNCQFVPDVFSVFDRAIINATFCPTSEGPASESISEPPYHAKLCGILIERSKLIRCMYRLLYTVDLDRRTRDALDDGMKPAILLWKMQHLDPALVTSVEARLKRWLENLPASVRYSAQWTLIEHSRQSKEFTLCVHRGALYILYLTYLLALYNGKMARTPTYSESLVRRARQVAAEIVQTWAGLAETQAIEFLPSYCFLSLNLAREVYTQHSGGCTNSEDWYAMWAIRSCDAFLAQGFHRTGDV</sequence>
<dbReference type="PANTHER" id="PTHR47425:SF3">
    <property type="entry name" value="ZN(II)2CYS6 TRANSCRIPTION FACTOR (EUROFUNG)"/>
    <property type="match status" value="1"/>
</dbReference>
<feature type="region of interest" description="Disordered" evidence="4">
    <location>
        <begin position="13"/>
        <end position="33"/>
    </location>
</feature>
<dbReference type="GO" id="GO:0003677">
    <property type="term" value="F:DNA binding"/>
    <property type="evidence" value="ECO:0007669"/>
    <property type="project" value="InterPro"/>
</dbReference>
<evidence type="ECO:0000313" key="6">
    <source>
        <dbReference type="EMBL" id="OJI91324.1"/>
    </source>
</evidence>
<proteinExistence type="predicted"/>
<dbReference type="EMBL" id="KV878176">
    <property type="protein sequence ID" value="OJI91324.1"/>
    <property type="molecule type" value="Genomic_DNA"/>
</dbReference>
<keyword evidence="2" id="KW-0804">Transcription</keyword>
<evidence type="ECO:0000259" key="5">
    <source>
        <dbReference type="Pfam" id="PF04082"/>
    </source>
</evidence>
<dbReference type="STRING" id="767770.A0A1L9NQD6"/>
<dbReference type="OMA" id="MARTPTY"/>
<dbReference type="VEuPathDB" id="FungiDB:ASPTUDRAFT_72936"/>
<evidence type="ECO:0000256" key="4">
    <source>
        <dbReference type="SAM" id="MobiDB-lite"/>
    </source>
</evidence>
<organism evidence="6 7">
    <name type="scientific">Aspergillus tubingensis (strain CBS 134.48)</name>
    <dbReference type="NCBI Taxonomy" id="767770"/>
    <lineage>
        <taxon>Eukaryota</taxon>
        <taxon>Fungi</taxon>
        <taxon>Dikarya</taxon>
        <taxon>Ascomycota</taxon>
        <taxon>Pezizomycotina</taxon>
        <taxon>Eurotiomycetes</taxon>
        <taxon>Eurotiomycetidae</taxon>
        <taxon>Eurotiales</taxon>
        <taxon>Aspergillaceae</taxon>
        <taxon>Aspergillus</taxon>
        <taxon>Aspergillus subgen. Circumdati</taxon>
    </lineage>
</organism>
<dbReference type="InterPro" id="IPR007219">
    <property type="entry name" value="XnlR_reg_dom"/>
</dbReference>
<evidence type="ECO:0000256" key="1">
    <source>
        <dbReference type="ARBA" id="ARBA00023015"/>
    </source>
</evidence>
<dbReference type="InterPro" id="IPR052761">
    <property type="entry name" value="Fungal_Detox/Toxin_TFs"/>
</dbReference>
<evidence type="ECO:0000256" key="2">
    <source>
        <dbReference type="ARBA" id="ARBA00023163"/>
    </source>
</evidence>
<evidence type="ECO:0000256" key="3">
    <source>
        <dbReference type="ARBA" id="ARBA00023242"/>
    </source>
</evidence>
<feature type="domain" description="Xylanolytic transcriptional activator regulatory" evidence="5">
    <location>
        <begin position="95"/>
        <end position="338"/>
    </location>
</feature>
<dbReference type="AlphaFoldDB" id="A0A1L9NQD6"/>
<keyword evidence="7" id="KW-1185">Reference proteome</keyword>
<name>A0A1L9NQD6_ASPTC</name>
<keyword evidence="1" id="KW-0805">Transcription regulation</keyword>
<gene>
    <name evidence="6" type="ORF">ASPTUDRAFT_72936</name>
</gene>
<dbReference type="CDD" id="cd12148">
    <property type="entry name" value="fungal_TF_MHR"/>
    <property type="match status" value="1"/>
</dbReference>
<dbReference type="PANTHER" id="PTHR47425">
    <property type="entry name" value="FARB-RELATED"/>
    <property type="match status" value="1"/>
</dbReference>
<protein>
    <recommendedName>
        <fullName evidence="5">Xylanolytic transcriptional activator regulatory domain-containing protein</fullName>
    </recommendedName>
</protein>
<feature type="compositionally biased region" description="Basic residues" evidence="4">
    <location>
        <begin position="13"/>
        <end position="25"/>
    </location>
</feature>